<dbReference type="EMBL" id="NGDO01000074">
    <property type="protein sequence ID" value="OTL94446.1"/>
    <property type="molecule type" value="Genomic_DNA"/>
</dbReference>
<dbReference type="AlphaFoldDB" id="A0AB36LY41"/>
<comment type="caution">
    <text evidence="1">The sequence shown here is derived from an EMBL/GenBank/DDBJ whole genome shotgun (WGS) entry which is preliminary data.</text>
</comment>
<dbReference type="RefSeq" id="WP_017393708.1">
    <property type="nucleotide sequence ID" value="NZ_JADWNT010000021.1"/>
</dbReference>
<gene>
    <name evidence="1" type="ORF">B9X58_16005</name>
</gene>
<organism evidence="1 2">
    <name type="scientific">Acinetobacter nosocomialis</name>
    <dbReference type="NCBI Taxonomy" id="106654"/>
    <lineage>
        <taxon>Bacteria</taxon>
        <taxon>Pseudomonadati</taxon>
        <taxon>Pseudomonadota</taxon>
        <taxon>Gammaproteobacteria</taxon>
        <taxon>Moraxellales</taxon>
        <taxon>Moraxellaceae</taxon>
        <taxon>Acinetobacter</taxon>
        <taxon>Acinetobacter calcoaceticus/baumannii complex</taxon>
    </lineage>
</organism>
<dbReference type="Proteomes" id="UP000194767">
    <property type="component" value="Unassembled WGS sequence"/>
</dbReference>
<proteinExistence type="predicted"/>
<evidence type="ECO:0008006" key="3">
    <source>
        <dbReference type="Google" id="ProtNLM"/>
    </source>
</evidence>
<name>A0AB36LY41_ACINO</name>
<protein>
    <recommendedName>
        <fullName evidence="3">Phage tail tape measure protein</fullName>
    </recommendedName>
</protein>
<evidence type="ECO:0000313" key="1">
    <source>
        <dbReference type="EMBL" id="OTL94446.1"/>
    </source>
</evidence>
<reference evidence="1 2" key="1">
    <citation type="submission" date="2017-05" db="EMBL/GenBank/DDBJ databases">
        <authorList>
            <person name="Kreiswirth B."/>
            <person name="Manca C."/>
            <person name="Chen L."/>
            <person name="Evans S."/>
            <person name="Fowler V."/>
            <person name="Patel R."/>
            <person name="Chambers H."/>
            <person name="Bonomo R."/>
            <person name="Paul V."/>
            <person name="Sankar J."/>
            <person name="Gaind R."/>
            <person name="Ray P."/>
            <person name="Gautam V."/>
            <person name="Biswal M."/>
            <person name="Datta S."/>
            <person name="Walia K."/>
            <person name="Adams M."/>
            <person name="Nelson K."/>
            <person name="Sutton G."/>
            <person name="Fouts D."/>
            <person name="Hujer K."/>
            <person name="Hujer A."/>
        </authorList>
    </citation>
    <scope>NUCLEOTIDE SEQUENCE [LARGE SCALE GENOMIC DNA]</scope>
    <source>
        <strain evidence="1 2">PR324</strain>
    </source>
</reference>
<sequence length="209" mass="21990">MTNPYAYAAVKGVEALSSYAKMKAQKQAFKQQEKLALYNATLSDNQARQAIEDGTNAVTDYQRNVSAFKSSQINALAENGIDVTQGSAIDLLASTEMLAQGDIDSIKYNAALQSWGHKVQATNYRNQAENYRVAAKSIRPVLSTILNLSGEAAAAFGSSMGKGGLGGGIESGSASSGGSDFASSLYGIGGSNSQGASWQNYNWNWFGAS</sequence>
<evidence type="ECO:0000313" key="2">
    <source>
        <dbReference type="Proteomes" id="UP000194767"/>
    </source>
</evidence>
<accession>A0AB36LY41</accession>